<name>X1H949_9ZZZZ</name>
<dbReference type="SUPFAM" id="SSF81301">
    <property type="entry name" value="Nucleotidyltransferase"/>
    <property type="match status" value="1"/>
</dbReference>
<feature type="non-terminal residue" evidence="1">
    <location>
        <position position="1"/>
    </location>
</feature>
<reference evidence="1" key="1">
    <citation type="journal article" date="2014" name="Front. Microbiol.">
        <title>High frequency of phylogenetically diverse reductive dehalogenase-homologous genes in deep subseafloor sedimentary metagenomes.</title>
        <authorList>
            <person name="Kawai M."/>
            <person name="Futagami T."/>
            <person name="Toyoda A."/>
            <person name="Takaki Y."/>
            <person name="Nishi S."/>
            <person name="Hori S."/>
            <person name="Arai W."/>
            <person name="Tsubouchi T."/>
            <person name="Morono Y."/>
            <person name="Uchiyama I."/>
            <person name="Ito T."/>
            <person name="Fujiyama A."/>
            <person name="Inagaki F."/>
            <person name="Takami H."/>
        </authorList>
    </citation>
    <scope>NUCLEOTIDE SEQUENCE</scope>
    <source>
        <strain evidence="1">Expedition CK06-06</strain>
    </source>
</reference>
<dbReference type="InterPro" id="IPR043519">
    <property type="entry name" value="NT_sf"/>
</dbReference>
<organism evidence="1">
    <name type="scientific">marine sediment metagenome</name>
    <dbReference type="NCBI Taxonomy" id="412755"/>
    <lineage>
        <taxon>unclassified sequences</taxon>
        <taxon>metagenomes</taxon>
        <taxon>ecological metagenomes</taxon>
    </lineage>
</organism>
<sequence length="70" mass="8502">DLDLLVIVKSSKRPRYQRAREIRKHLWGITDIPKDILVYTQEEIAEWKEVKEAFIMSIMRRGRVIYENKE</sequence>
<accession>X1H949</accession>
<evidence type="ECO:0008006" key="2">
    <source>
        <dbReference type="Google" id="ProtNLM"/>
    </source>
</evidence>
<evidence type="ECO:0000313" key="1">
    <source>
        <dbReference type="EMBL" id="GAH53570.1"/>
    </source>
</evidence>
<comment type="caution">
    <text evidence="1">The sequence shown here is derived from an EMBL/GenBank/DDBJ whole genome shotgun (WGS) entry which is preliminary data.</text>
</comment>
<gene>
    <name evidence="1" type="ORF">S03H2_36134</name>
</gene>
<proteinExistence type="predicted"/>
<dbReference type="Gene3D" id="3.30.460.10">
    <property type="entry name" value="Beta Polymerase, domain 2"/>
    <property type="match status" value="1"/>
</dbReference>
<protein>
    <recommendedName>
        <fullName evidence="2">Polymerase nucleotidyl transferase domain-containing protein</fullName>
    </recommendedName>
</protein>
<dbReference type="AlphaFoldDB" id="X1H949"/>
<dbReference type="EMBL" id="BARU01022158">
    <property type="protein sequence ID" value="GAH53570.1"/>
    <property type="molecule type" value="Genomic_DNA"/>
</dbReference>